<dbReference type="PANTHER" id="PTHR30349">
    <property type="entry name" value="PHAGE INTEGRASE-RELATED"/>
    <property type="match status" value="1"/>
</dbReference>
<dbReference type="GO" id="GO:0006310">
    <property type="term" value="P:DNA recombination"/>
    <property type="evidence" value="ECO:0007669"/>
    <property type="project" value="UniProtKB-KW"/>
</dbReference>
<evidence type="ECO:0000256" key="2">
    <source>
        <dbReference type="ARBA" id="ARBA00022908"/>
    </source>
</evidence>
<dbReference type="InterPro" id="IPR011010">
    <property type="entry name" value="DNA_brk_join_enz"/>
</dbReference>
<keyword evidence="4" id="KW-0233">DNA recombination</keyword>
<dbReference type="InterPro" id="IPR013762">
    <property type="entry name" value="Integrase-like_cat_sf"/>
</dbReference>
<organism evidence="8 9">
    <name type="scientific">Megamonas funiformis</name>
    <dbReference type="NCBI Taxonomy" id="437897"/>
    <lineage>
        <taxon>Bacteria</taxon>
        <taxon>Bacillati</taxon>
        <taxon>Bacillota</taxon>
        <taxon>Negativicutes</taxon>
        <taxon>Selenomonadales</taxon>
        <taxon>Selenomonadaceae</taxon>
        <taxon>Megamonas</taxon>
    </lineage>
</organism>
<evidence type="ECO:0000256" key="4">
    <source>
        <dbReference type="ARBA" id="ARBA00023172"/>
    </source>
</evidence>
<dbReference type="Pfam" id="PF00589">
    <property type="entry name" value="Phage_integrase"/>
    <property type="match status" value="1"/>
</dbReference>
<dbReference type="Gene3D" id="1.10.443.10">
    <property type="entry name" value="Intergrase catalytic core"/>
    <property type="match status" value="1"/>
</dbReference>
<dbReference type="GO" id="GO:0003677">
    <property type="term" value="F:DNA binding"/>
    <property type="evidence" value="ECO:0007669"/>
    <property type="project" value="UniProtKB-UniRule"/>
</dbReference>
<name>A0AAW4U6D3_9FIRM</name>
<evidence type="ECO:0000259" key="6">
    <source>
        <dbReference type="PROSITE" id="PS51898"/>
    </source>
</evidence>
<evidence type="ECO:0000256" key="3">
    <source>
        <dbReference type="ARBA" id="ARBA00023125"/>
    </source>
</evidence>
<evidence type="ECO:0000256" key="1">
    <source>
        <dbReference type="ARBA" id="ARBA00008857"/>
    </source>
</evidence>
<evidence type="ECO:0000259" key="7">
    <source>
        <dbReference type="PROSITE" id="PS51900"/>
    </source>
</evidence>
<evidence type="ECO:0000313" key="8">
    <source>
        <dbReference type="EMBL" id="MCB6828324.1"/>
    </source>
</evidence>
<reference evidence="8" key="1">
    <citation type="submission" date="2021-10" db="EMBL/GenBank/DDBJ databases">
        <title>Collection of gut derived symbiotic bacterial strains cultured from healthy donors.</title>
        <authorList>
            <person name="Lin H."/>
            <person name="Littmann E."/>
            <person name="Claire K."/>
            <person name="Pamer E."/>
        </authorList>
    </citation>
    <scope>NUCLEOTIDE SEQUENCE</scope>
    <source>
        <strain evidence="8">MSK.7.16</strain>
    </source>
</reference>
<proteinExistence type="inferred from homology"/>
<keyword evidence="3 5" id="KW-0238">DNA-binding</keyword>
<dbReference type="Proteomes" id="UP001198190">
    <property type="component" value="Unassembled WGS sequence"/>
</dbReference>
<dbReference type="InterPro" id="IPR044068">
    <property type="entry name" value="CB"/>
</dbReference>
<evidence type="ECO:0000256" key="5">
    <source>
        <dbReference type="PROSITE-ProRule" id="PRU01248"/>
    </source>
</evidence>
<dbReference type="InterPro" id="IPR004107">
    <property type="entry name" value="Integrase_SAM-like_N"/>
</dbReference>
<sequence>MKKRKDGRYQSSVTITDPLTNEKKRIYVYGYTEAELIREKERVKRNNNTSFDNITFNLWLDEWLKIRKEEIAPSTYYNYVYLINKYILPNLNNINLNKITPATIRNVLRNINGSRTKQYTYVLIKAILGQAYKDDLIKKNPCIAVNPPKYKAKEKHIISDYEFKKLLQYAELPIRNLFILAYYTGIRRGEISALKWKNIDWDANTIKIVNAIKIVEKGNLISTPKTENSTREILVSKNVINVLKQQLLIQKERYLKHGDKLTKNDFIFTSLKDKNYKKMLTPMNITTIFNKIKSLAEIKSNITFHSFRHTHATCLVEANLPIKAIQARLGHATAGFTLTTYAHNTLKMQKEIVGFLDNKAKSMSN</sequence>
<accession>A0AAW4U6D3</accession>
<dbReference type="InterPro" id="IPR010998">
    <property type="entry name" value="Integrase_recombinase_N"/>
</dbReference>
<dbReference type="EMBL" id="JAJCGD010000014">
    <property type="protein sequence ID" value="MCB6828324.1"/>
    <property type="molecule type" value="Genomic_DNA"/>
</dbReference>
<comment type="similarity">
    <text evidence="1">Belongs to the 'phage' integrase family.</text>
</comment>
<dbReference type="PROSITE" id="PS51898">
    <property type="entry name" value="TYR_RECOMBINASE"/>
    <property type="match status" value="1"/>
</dbReference>
<keyword evidence="2" id="KW-0229">DNA integration</keyword>
<dbReference type="GO" id="GO:0015074">
    <property type="term" value="P:DNA integration"/>
    <property type="evidence" value="ECO:0007669"/>
    <property type="project" value="UniProtKB-KW"/>
</dbReference>
<protein>
    <submittedName>
        <fullName evidence="8">Site-specific integrase</fullName>
    </submittedName>
</protein>
<dbReference type="InterPro" id="IPR002104">
    <property type="entry name" value="Integrase_catalytic"/>
</dbReference>
<dbReference type="Pfam" id="PF14659">
    <property type="entry name" value="Phage_int_SAM_3"/>
    <property type="match status" value="1"/>
</dbReference>
<dbReference type="RefSeq" id="WP_204921345.1">
    <property type="nucleotide sequence ID" value="NZ_JAJCGD010000014.1"/>
</dbReference>
<feature type="domain" description="Tyr recombinase" evidence="6">
    <location>
        <begin position="153"/>
        <end position="354"/>
    </location>
</feature>
<gene>
    <name evidence="8" type="ORF">LIY65_06405</name>
</gene>
<dbReference type="CDD" id="cd01189">
    <property type="entry name" value="INT_ICEBs1_C_like"/>
    <property type="match status" value="1"/>
</dbReference>
<dbReference type="InterPro" id="IPR050090">
    <property type="entry name" value="Tyrosine_recombinase_XerCD"/>
</dbReference>
<dbReference type="SUPFAM" id="SSF56349">
    <property type="entry name" value="DNA breaking-rejoining enzymes"/>
    <property type="match status" value="1"/>
</dbReference>
<dbReference type="Gene3D" id="1.10.150.130">
    <property type="match status" value="1"/>
</dbReference>
<dbReference type="PANTHER" id="PTHR30349:SF64">
    <property type="entry name" value="PROPHAGE INTEGRASE INTD-RELATED"/>
    <property type="match status" value="1"/>
</dbReference>
<dbReference type="PROSITE" id="PS51900">
    <property type="entry name" value="CB"/>
    <property type="match status" value="1"/>
</dbReference>
<comment type="caution">
    <text evidence="8">The sequence shown here is derived from an EMBL/GenBank/DDBJ whole genome shotgun (WGS) entry which is preliminary data.</text>
</comment>
<feature type="domain" description="Core-binding (CB)" evidence="7">
    <location>
        <begin position="54"/>
        <end position="132"/>
    </location>
</feature>
<dbReference type="AlphaFoldDB" id="A0AAW4U6D3"/>
<evidence type="ECO:0000313" key="9">
    <source>
        <dbReference type="Proteomes" id="UP001198190"/>
    </source>
</evidence>